<dbReference type="AlphaFoldDB" id="A0A2P4EYD2"/>
<evidence type="ECO:0000313" key="3">
    <source>
        <dbReference type="Proteomes" id="UP000243451"/>
    </source>
</evidence>
<feature type="transmembrane region" description="Helical" evidence="1">
    <location>
        <begin position="68"/>
        <end position="88"/>
    </location>
</feature>
<sequence length="106" mass="11833">MTDTLWLLCAALLMLLATCWLALSLQSHWRQVFARTDATPAAKRLRAAGWTALLLSALCCLKADHPSMAVLVWFTLFSAAAMTTSMLLSYRPLWLRLVCPPLLRLS</sequence>
<keyword evidence="1" id="KW-1133">Transmembrane helix</keyword>
<dbReference type="Proteomes" id="UP000243451">
    <property type="component" value="Unassembled WGS sequence"/>
</dbReference>
<keyword evidence="1" id="KW-0472">Membrane</keyword>
<keyword evidence="3" id="KW-1185">Reference proteome</keyword>
<protein>
    <submittedName>
        <fullName evidence="2">DUF3325 domain-containing protein</fullName>
    </submittedName>
</protein>
<accession>A0A2P4EYD2</accession>
<dbReference type="RefSeq" id="WP_104737468.1">
    <property type="nucleotide sequence ID" value="NZ_BMHR01000001.1"/>
</dbReference>
<dbReference type="InterPro" id="IPR021762">
    <property type="entry name" value="DUF3325"/>
</dbReference>
<proteinExistence type="predicted"/>
<dbReference type="OrthoDB" id="5988692at2"/>
<dbReference type="EMBL" id="PPSK01000003">
    <property type="protein sequence ID" value="POB05233.1"/>
    <property type="molecule type" value="Genomic_DNA"/>
</dbReference>
<keyword evidence="1" id="KW-0812">Transmembrane</keyword>
<organism evidence="2 3">
    <name type="scientific">Halopseudomonas oceani</name>
    <dbReference type="NCBI Taxonomy" id="1708783"/>
    <lineage>
        <taxon>Bacteria</taxon>
        <taxon>Pseudomonadati</taxon>
        <taxon>Pseudomonadota</taxon>
        <taxon>Gammaproteobacteria</taxon>
        <taxon>Pseudomonadales</taxon>
        <taxon>Pseudomonadaceae</taxon>
        <taxon>Halopseudomonas</taxon>
    </lineage>
</organism>
<evidence type="ECO:0000256" key="1">
    <source>
        <dbReference type="SAM" id="Phobius"/>
    </source>
</evidence>
<evidence type="ECO:0000313" key="2">
    <source>
        <dbReference type="EMBL" id="POB05233.1"/>
    </source>
</evidence>
<comment type="caution">
    <text evidence="2">The sequence shown here is derived from an EMBL/GenBank/DDBJ whole genome shotgun (WGS) entry which is preliminary data.</text>
</comment>
<name>A0A2P4EYD2_9GAMM</name>
<dbReference type="Pfam" id="PF11804">
    <property type="entry name" value="DUF3325"/>
    <property type="match status" value="1"/>
</dbReference>
<reference evidence="2 3" key="1">
    <citation type="submission" date="2018-01" db="EMBL/GenBank/DDBJ databases">
        <title>Draft genome of the type strain Pseudomonas oceani DSM 100277 isolated from the deep water in Okinawa trough, northwestern Pacific Ocean.</title>
        <authorList>
            <person name="Gomila M."/>
            <person name="Mulet M."/>
            <person name="Garcia-Valdes E."/>
            <person name="Lalucat J."/>
        </authorList>
    </citation>
    <scope>NUCLEOTIDE SEQUENCE [LARGE SCALE GENOMIC DNA]</scope>
    <source>
        <strain evidence="2 3">DSM 100277</strain>
    </source>
</reference>
<gene>
    <name evidence="2" type="ORF">C1949_05560</name>
</gene>